<evidence type="ECO:0000313" key="3">
    <source>
        <dbReference type="Proteomes" id="UP000033934"/>
    </source>
</evidence>
<keyword evidence="1" id="KW-0472">Membrane</keyword>
<proteinExistence type="predicted"/>
<name>A0A0G0LN53_9BACT</name>
<dbReference type="EMBL" id="LBVO01000027">
    <property type="protein sequence ID" value="KKQ89395.1"/>
    <property type="molecule type" value="Genomic_DNA"/>
</dbReference>
<evidence type="ECO:0000256" key="1">
    <source>
        <dbReference type="SAM" id="Phobius"/>
    </source>
</evidence>
<reference evidence="2 3" key="1">
    <citation type="journal article" date="2015" name="Nature">
        <title>rRNA introns, odd ribosomes, and small enigmatic genomes across a large radiation of phyla.</title>
        <authorList>
            <person name="Brown C.T."/>
            <person name="Hug L.A."/>
            <person name="Thomas B.C."/>
            <person name="Sharon I."/>
            <person name="Castelle C.J."/>
            <person name="Singh A."/>
            <person name="Wilkins M.J."/>
            <person name="Williams K.H."/>
            <person name="Banfield J.F."/>
        </authorList>
    </citation>
    <scope>NUCLEOTIDE SEQUENCE [LARGE SCALE GENOMIC DNA]</scope>
</reference>
<feature type="transmembrane region" description="Helical" evidence="1">
    <location>
        <begin position="7"/>
        <end position="32"/>
    </location>
</feature>
<gene>
    <name evidence="2" type="ORF">UT11_C0027G0015</name>
</gene>
<dbReference type="AlphaFoldDB" id="A0A0G0LN53"/>
<sequence>MINLKRLLAASAILVTILYVVCFVVVAIFPAVRTNFMLYGLHTQTTLGENAMTIGTFIGGLILWNVLAYIVVGLFGLIYNKIKE</sequence>
<protein>
    <submittedName>
        <fullName evidence="2">Uncharacterized protein</fullName>
    </submittedName>
</protein>
<keyword evidence="1" id="KW-1133">Transmembrane helix</keyword>
<keyword evidence="1" id="KW-0812">Transmembrane</keyword>
<dbReference type="Pfam" id="PF18926">
    <property type="entry name" value="DUF5676"/>
    <property type="match status" value="1"/>
</dbReference>
<evidence type="ECO:0000313" key="2">
    <source>
        <dbReference type="EMBL" id="KKQ89395.1"/>
    </source>
</evidence>
<dbReference type="Proteomes" id="UP000033934">
    <property type="component" value="Unassembled WGS sequence"/>
</dbReference>
<feature type="transmembrane region" description="Helical" evidence="1">
    <location>
        <begin position="52"/>
        <end position="79"/>
    </location>
</feature>
<dbReference type="InterPro" id="IPR044020">
    <property type="entry name" value="DUF5676"/>
</dbReference>
<accession>A0A0G0LN53</accession>
<comment type="caution">
    <text evidence="2">The sequence shown here is derived from an EMBL/GenBank/DDBJ whole genome shotgun (WGS) entry which is preliminary data.</text>
</comment>
<organism evidence="2 3">
    <name type="scientific">Berkelbacteria bacterium GW2011_GWA2_38_9</name>
    <dbReference type="NCBI Taxonomy" id="1618334"/>
    <lineage>
        <taxon>Bacteria</taxon>
        <taxon>Candidatus Berkelbacteria</taxon>
    </lineage>
</organism>